<dbReference type="KEGG" id="psin:CAK95_10520"/>
<dbReference type="OrthoDB" id="9798693at2"/>
<dbReference type="STRING" id="1235591.CAK95_10520"/>
<gene>
    <name evidence="2" type="ORF">CAK95_10520</name>
</gene>
<proteinExistence type="predicted"/>
<protein>
    <submittedName>
        <fullName evidence="2">Twin-arginine translocation pathway signal</fullName>
    </submittedName>
</protein>
<keyword evidence="3" id="KW-1185">Reference proteome</keyword>
<dbReference type="AlphaFoldDB" id="A0A1W6ZZU1"/>
<dbReference type="Pfam" id="PF13449">
    <property type="entry name" value="Phytase-like"/>
    <property type="match status" value="1"/>
</dbReference>
<evidence type="ECO:0000259" key="1">
    <source>
        <dbReference type="Pfam" id="PF13449"/>
    </source>
</evidence>
<dbReference type="InterPro" id="IPR027372">
    <property type="entry name" value="Phytase-like_dom"/>
</dbReference>
<organism evidence="2 3">
    <name type="scientific">Pseudorhodoplanes sinuspersici</name>
    <dbReference type="NCBI Taxonomy" id="1235591"/>
    <lineage>
        <taxon>Bacteria</taxon>
        <taxon>Pseudomonadati</taxon>
        <taxon>Pseudomonadota</taxon>
        <taxon>Alphaproteobacteria</taxon>
        <taxon>Hyphomicrobiales</taxon>
        <taxon>Pseudorhodoplanes</taxon>
    </lineage>
</organism>
<sequence>MCGALSLVYAQGAPAPAGSLVPTKIDIRATPIEAFDPREPAKKQFGSLIFRGGLVLSSPHKQFGGLSSLRVAADGSRFLAVTDRGFWVRGRITYRGEAPTGIADGEIAPMLYSDGRPITARGWYDAEALAEDGGFAYVALERVHRILKFDYAKRGLLSRGTLVPALPEIAKLPSNLGLECLQAMPKGSSLAGALVAISERGLDDAHNIRGFLIGGPKPGVFSVKRSDDFDVADCAVAPNSQLLVLERSFSWRRGVAMRIRSIPLADVVSGAVLEGTKLISADMGFEIDNMEGLSVSRTAKGETVLTLVSDDNFSMIQRTILLQFTLLDRDGASASRN</sequence>
<evidence type="ECO:0000313" key="3">
    <source>
        <dbReference type="Proteomes" id="UP000194137"/>
    </source>
</evidence>
<name>A0A1W6ZZU1_9HYPH</name>
<dbReference type="EMBL" id="CP021112">
    <property type="protein sequence ID" value="ARQ02884.1"/>
    <property type="molecule type" value="Genomic_DNA"/>
</dbReference>
<dbReference type="InterPro" id="IPR014567">
    <property type="entry name" value="UCP031900"/>
</dbReference>
<accession>A0A1W6ZZU1</accession>
<evidence type="ECO:0000313" key="2">
    <source>
        <dbReference type="EMBL" id="ARQ02884.1"/>
    </source>
</evidence>
<feature type="domain" description="Phytase-like" evidence="1">
    <location>
        <begin position="62"/>
        <end position="313"/>
    </location>
</feature>
<reference evidence="2 3" key="1">
    <citation type="submission" date="2017-05" db="EMBL/GenBank/DDBJ databases">
        <title>Full genome sequence of Pseudorhodoplanes sinuspersici.</title>
        <authorList>
            <person name="Dastgheib S.M.M."/>
            <person name="Shavandi M."/>
            <person name="Tirandaz H."/>
        </authorList>
    </citation>
    <scope>NUCLEOTIDE SEQUENCE [LARGE SCALE GENOMIC DNA]</scope>
    <source>
        <strain evidence="2 3">RIPI110</strain>
    </source>
</reference>
<dbReference type="Proteomes" id="UP000194137">
    <property type="component" value="Chromosome"/>
</dbReference>
<dbReference type="PIRSF" id="PIRSF031900">
    <property type="entry name" value="UCP031900"/>
    <property type="match status" value="1"/>
</dbReference>